<proteinExistence type="predicted"/>
<accession>A0A3S9A1G1</accession>
<evidence type="ECO:0000313" key="2">
    <source>
        <dbReference type="Proteomes" id="UP000272528"/>
    </source>
</evidence>
<dbReference type="RefSeq" id="WP_126014202.1">
    <property type="nucleotide sequence ID" value="NZ_CP034437.1"/>
</dbReference>
<gene>
    <name evidence="1" type="ORF">EJC50_07570</name>
</gene>
<dbReference type="Proteomes" id="UP000272528">
    <property type="component" value="Chromosome"/>
</dbReference>
<reference evidence="2" key="1">
    <citation type="submission" date="2018-12" db="EMBL/GenBank/DDBJ databases">
        <title>Genome sequence of Peanibacillus sp.</title>
        <authorList>
            <person name="Subramani G."/>
            <person name="Srinivasan S."/>
            <person name="Kim M.K."/>
        </authorList>
    </citation>
    <scope>NUCLEOTIDE SEQUENCE [LARGE SCALE GENOMIC DNA]</scope>
    <source>
        <strain evidence="2">18JY67-1</strain>
    </source>
</reference>
<evidence type="ECO:0000313" key="1">
    <source>
        <dbReference type="EMBL" id="AZN39536.1"/>
    </source>
</evidence>
<keyword evidence="2" id="KW-1185">Reference proteome</keyword>
<name>A0A3S9A1G1_9BACL</name>
<sequence>MKFEKAFCRDINSEINPYEARELFFSEDSDYYMTPLIFQCPSENCRISLIPVAIYRSEKTKTKIHFRTKSLHTHAVFPNKCTYYYDVDQDTILDVSAKRANSKKKSFLRSEFLLIKQSTSKMNVQTAVTNEAIRSITNDKTSSKTSGIKNKKHSDVKTHYFEHIIDCYENNDIETLKNSTLSINGKKKTYYSYFKKCEFFQTRKGLYIGGQ</sequence>
<organism evidence="1 2">
    <name type="scientific">Paenibacillus albus</name>
    <dbReference type="NCBI Taxonomy" id="2495582"/>
    <lineage>
        <taxon>Bacteria</taxon>
        <taxon>Bacillati</taxon>
        <taxon>Bacillota</taxon>
        <taxon>Bacilli</taxon>
        <taxon>Bacillales</taxon>
        <taxon>Paenibacillaceae</taxon>
        <taxon>Paenibacillus</taxon>
    </lineage>
</organism>
<dbReference type="EMBL" id="CP034437">
    <property type="protein sequence ID" value="AZN39536.1"/>
    <property type="molecule type" value="Genomic_DNA"/>
</dbReference>
<dbReference type="OrthoDB" id="6962387at2"/>
<dbReference type="AlphaFoldDB" id="A0A3S9A1G1"/>
<dbReference type="KEGG" id="palb:EJC50_07570"/>
<protein>
    <submittedName>
        <fullName evidence="1">Uncharacterized protein</fullName>
    </submittedName>
</protein>